<dbReference type="EMBL" id="FCOK02000135">
    <property type="protein sequence ID" value="SAL73430.1"/>
    <property type="molecule type" value="Genomic_DNA"/>
</dbReference>
<organism evidence="1 2">
    <name type="scientific">Caballeronia udeis</name>
    <dbReference type="NCBI Taxonomy" id="1232866"/>
    <lineage>
        <taxon>Bacteria</taxon>
        <taxon>Pseudomonadati</taxon>
        <taxon>Pseudomonadota</taxon>
        <taxon>Betaproteobacteria</taxon>
        <taxon>Burkholderiales</taxon>
        <taxon>Burkholderiaceae</taxon>
        <taxon>Caballeronia</taxon>
    </lineage>
</organism>
<dbReference type="RefSeq" id="WP_062093000.1">
    <property type="nucleotide sequence ID" value="NZ_FCOK02000135.1"/>
</dbReference>
<evidence type="ECO:0000313" key="1">
    <source>
        <dbReference type="EMBL" id="SAL73430.1"/>
    </source>
</evidence>
<protein>
    <submittedName>
        <fullName evidence="1">Integrase</fullName>
    </submittedName>
</protein>
<reference evidence="1 2" key="1">
    <citation type="submission" date="2016-01" db="EMBL/GenBank/DDBJ databases">
        <authorList>
            <person name="Oliw E.H."/>
        </authorList>
    </citation>
    <scope>NUCLEOTIDE SEQUENCE [LARGE SCALE GENOMIC DNA]</scope>
    <source>
        <strain evidence="1">LMG 27134</strain>
    </source>
</reference>
<gene>
    <name evidence="1" type="ORF">AWB69_09004</name>
</gene>
<dbReference type="Proteomes" id="UP000054683">
    <property type="component" value="Unassembled WGS sequence"/>
</dbReference>
<evidence type="ECO:0000313" key="2">
    <source>
        <dbReference type="Proteomes" id="UP000054683"/>
    </source>
</evidence>
<dbReference type="AlphaFoldDB" id="A0A158JYV7"/>
<name>A0A158JYV7_9BURK</name>
<proteinExistence type="predicted"/>
<accession>A0A158JYV7</accession>
<sequence>MLRRASAYKLSGADGENRSVAFCYIQACHDLEAMRAYVNKYRDQPKTARSYAKEVERFLLWSVVVRGKAEK</sequence>